<dbReference type="SUPFAM" id="SSF101874">
    <property type="entry name" value="YceI-like"/>
    <property type="match status" value="1"/>
</dbReference>
<dbReference type="PANTHER" id="PTHR34406:SF1">
    <property type="entry name" value="PROTEIN YCEI"/>
    <property type="match status" value="1"/>
</dbReference>
<dbReference type="Proteomes" id="UP000276417">
    <property type="component" value="Chromosome 1"/>
</dbReference>
<dbReference type="InterPro" id="IPR036761">
    <property type="entry name" value="TTHA0802/YceI-like_sf"/>
</dbReference>
<proteinExistence type="predicted"/>
<evidence type="ECO:0000259" key="2">
    <source>
        <dbReference type="SMART" id="SM00867"/>
    </source>
</evidence>
<dbReference type="InterPro" id="IPR007372">
    <property type="entry name" value="Lipid/polyisoprenoid-bd_YceI"/>
</dbReference>
<dbReference type="AlphaFoldDB" id="A0A3G8YIT1"/>
<dbReference type="Pfam" id="PF04264">
    <property type="entry name" value="YceI"/>
    <property type="match status" value="1"/>
</dbReference>
<keyword evidence="1" id="KW-0732">Signal</keyword>
<dbReference type="Gene3D" id="2.40.128.110">
    <property type="entry name" value="Lipid/polyisoprenoid-binding, YceI-like"/>
    <property type="match status" value="1"/>
</dbReference>
<evidence type="ECO:0000313" key="4">
    <source>
        <dbReference type="Proteomes" id="UP000276417"/>
    </source>
</evidence>
<protein>
    <submittedName>
        <fullName evidence="3">YceI family protein</fullName>
    </submittedName>
</protein>
<dbReference type="EMBL" id="CP034183">
    <property type="protein sequence ID" value="AZI41331.1"/>
    <property type="molecule type" value="Genomic_DNA"/>
</dbReference>
<organism evidence="3 4">
    <name type="scientific">Deinococcus psychrotolerans</name>
    <dbReference type="NCBI Taxonomy" id="2489213"/>
    <lineage>
        <taxon>Bacteria</taxon>
        <taxon>Thermotogati</taxon>
        <taxon>Deinococcota</taxon>
        <taxon>Deinococci</taxon>
        <taxon>Deinococcales</taxon>
        <taxon>Deinococcaceae</taxon>
        <taxon>Deinococcus</taxon>
    </lineage>
</organism>
<dbReference type="RefSeq" id="WP_124867045.1">
    <property type="nucleotide sequence ID" value="NZ_CP034183.1"/>
</dbReference>
<dbReference type="PANTHER" id="PTHR34406">
    <property type="entry name" value="PROTEIN YCEI"/>
    <property type="match status" value="1"/>
</dbReference>
<dbReference type="OrthoDB" id="68913at2"/>
<feature type="domain" description="Lipid/polyisoprenoid-binding YceI-like" evidence="2">
    <location>
        <begin position="24"/>
        <end position="182"/>
    </location>
</feature>
<keyword evidence="4" id="KW-1185">Reference proteome</keyword>
<feature type="chain" id="PRO_5018207429" evidence="1">
    <location>
        <begin position="23"/>
        <end position="182"/>
    </location>
</feature>
<accession>A0A3G8YIT1</accession>
<name>A0A3G8YIT1_9DEIO</name>
<feature type="signal peptide" evidence="1">
    <location>
        <begin position="1"/>
        <end position="22"/>
    </location>
</feature>
<evidence type="ECO:0000313" key="3">
    <source>
        <dbReference type="EMBL" id="AZI41331.1"/>
    </source>
</evidence>
<evidence type="ECO:0000256" key="1">
    <source>
        <dbReference type="SAM" id="SignalP"/>
    </source>
</evidence>
<dbReference type="KEGG" id="dph:EHF33_00025"/>
<gene>
    <name evidence="3" type="ORF">EHF33_00025</name>
</gene>
<reference evidence="3 4" key="1">
    <citation type="submission" date="2018-11" db="EMBL/GenBank/DDBJ databases">
        <title>Deinococcus shelandsis sp. nov., isolated from South Shetland Islands soil of Antarctica.</title>
        <authorList>
            <person name="Tian J."/>
        </authorList>
    </citation>
    <scope>NUCLEOTIDE SEQUENCE [LARGE SCALE GENOMIC DNA]</scope>
    <source>
        <strain evidence="3 4">S14-83T</strain>
    </source>
</reference>
<dbReference type="SMART" id="SM00867">
    <property type="entry name" value="YceI"/>
    <property type="match status" value="1"/>
</dbReference>
<sequence>MNTRVGSWMLGGLFLLSSLASAAPYKASGGQAAFDYRVIIIPVHGETAQVSAALEINPDDLASVGGTLKVNVASLKTGNSLRDEHMRGALGAAQFPDAVFTLTSVQGLGSLPEGQPVSSTVTGQFSLRGVSKTLNAPVKLTRQGNTIAVATQFKFNPHDFGVDYAGGASSIAVGVSFRLATP</sequence>